<keyword evidence="2" id="KW-1185">Reference proteome</keyword>
<proteinExistence type="predicted"/>
<sequence length="84" mass="9850">MNRKRMSRSTNLIEHNTSTRPALATLRLKKAIRTPTPQFANSLYISLWIPKLYFIHKHTQRTGKAGLNLNFQQNQFNHFPLFSP</sequence>
<evidence type="ECO:0000313" key="1">
    <source>
        <dbReference type="EMBL" id="KAI3716377.1"/>
    </source>
</evidence>
<evidence type="ECO:0000313" key="2">
    <source>
        <dbReference type="Proteomes" id="UP001055879"/>
    </source>
</evidence>
<accession>A0ACB9B1I3</accession>
<gene>
    <name evidence="1" type="ORF">L6452_23670</name>
</gene>
<reference evidence="2" key="1">
    <citation type="journal article" date="2022" name="Mol. Ecol. Resour.">
        <title>The genomes of chicory, endive, great burdock and yacon provide insights into Asteraceae palaeo-polyploidization history and plant inulin production.</title>
        <authorList>
            <person name="Fan W."/>
            <person name="Wang S."/>
            <person name="Wang H."/>
            <person name="Wang A."/>
            <person name="Jiang F."/>
            <person name="Liu H."/>
            <person name="Zhao H."/>
            <person name="Xu D."/>
            <person name="Zhang Y."/>
        </authorList>
    </citation>
    <scope>NUCLEOTIDE SEQUENCE [LARGE SCALE GENOMIC DNA]</scope>
    <source>
        <strain evidence="2">cv. Niubang</strain>
    </source>
</reference>
<comment type="caution">
    <text evidence="1">The sequence shown here is derived from an EMBL/GenBank/DDBJ whole genome shotgun (WGS) entry which is preliminary data.</text>
</comment>
<name>A0ACB9B1I3_ARCLA</name>
<dbReference type="EMBL" id="CM042053">
    <property type="protein sequence ID" value="KAI3716377.1"/>
    <property type="molecule type" value="Genomic_DNA"/>
</dbReference>
<dbReference type="Proteomes" id="UP001055879">
    <property type="component" value="Linkage Group LG07"/>
</dbReference>
<protein>
    <submittedName>
        <fullName evidence="1">Uncharacterized protein</fullName>
    </submittedName>
</protein>
<reference evidence="1 2" key="2">
    <citation type="journal article" date="2022" name="Mol. Ecol. Resour.">
        <title>The genomes of chicory, endive, great burdock and yacon provide insights into Asteraceae paleo-polyploidization history and plant inulin production.</title>
        <authorList>
            <person name="Fan W."/>
            <person name="Wang S."/>
            <person name="Wang H."/>
            <person name="Wang A."/>
            <person name="Jiang F."/>
            <person name="Liu H."/>
            <person name="Zhao H."/>
            <person name="Xu D."/>
            <person name="Zhang Y."/>
        </authorList>
    </citation>
    <scope>NUCLEOTIDE SEQUENCE [LARGE SCALE GENOMIC DNA]</scope>
    <source>
        <strain evidence="2">cv. Niubang</strain>
    </source>
</reference>
<organism evidence="1 2">
    <name type="scientific">Arctium lappa</name>
    <name type="common">Greater burdock</name>
    <name type="synonym">Lappa major</name>
    <dbReference type="NCBI Taxonomy" id="4217"/>
    <lineage>
        <taxon>Eukaryota</taxon>
        <taxon>Viridiplantae</taxon>
        <taxon>Streptophyta</taxon>
        <taxon>Embryophyta</taxon>
        <taxon>Tracheophyta</taxon>
        <taxon>Spermatophyta</taxon>
        <taxon>Magnoliopsida</taxon>
        <taxon>eudicotyledons</taxon>
        <taxon>Gunneridae</taxon>
        <taxon>Pentapetalae</taxon>
        <taxon>asterids</taxon>
        <taxon>campanulids</taxon>
        <taxon>Asterales</taxon>
        <taxon>Asteraceae</taxon>
        <taxon>Carduoideae</taxon>
        <taxon>Cardueae</taxon>
        <taxon>Arctiinae</taxon>
        <taxon>Arctium</taxon>
    </lineage>
</organism>